<protein>
    <submittedName>
        <fullName evidence="1">Uncharacterized protein</fullName>
    </submittedName>
</protein>
<sequence>FIYLPLSLIKKSLLSTPSIENNLIFHSPHMPIQKRRLKTLYSIKSQYNYCLLHLFSITTSICLCLY</sequence>
<organism evidence="1">
    <name type="scientific">Oryza brachyantha</name>
    <name type="common">malo sina</name>
    <dbReference type="NCBI Taxonomy" id="4533"/>
    <lineage>
        <taxon>Eukaryota</taxon>
        <taxon>Viridiplantae</taxon>
        <taxon>Streptophyta</taxon>
        <taxon>Embryophyta</taxon>
        <taxon>Tracheophyta</taxon>
        <taxon>Spermatophyta</taxon>
        <taxon>Magnoliopsida</taxon>
        <taxon>Liliopsida</taxon>
        <taxon>Poales</taxon>
        <taxon>Poaceae</taxon>
        <taxon>BOP clade</taxon>
        <taxon>Oryzoideae</taxon>
        <taxon>Oryzeae</taxon>
        <taxon>Oryzinae</taxon>
        <taxon>Oryza</taxon>
    </lineage>
</organism>
<proteinExistence type="predicted"/>
<dbReference type="AlphaFoldDB" id="J3M5W4"/>
<dbReference type="EnsemblPlants" id="OB05G19880.1">
    <property type="protein sequence ID" value="OB05G19880.1"/>
    <property type="gene ID" value="OB05G19880"/>
</dbReference>
<evidence type="ECO:0000313" key="2">
    <source>
        <dbReference type="Proteomes" id="UP000006038"/>
    </source>
</evidence>
<accession>J3M5W4</accession>
<evidence type="ECO:0000313" key="1">
    <source>
        <dbReference type="EnsemblPlants" id="OB05G19880.1"/>
    </source>
</evidence>
<dbReference type="HOGENOM" id="CLU_2838747_0_0_1"/>
<keyword evidence="2" id="KW-1185">Reference proteome</keyword>
<name>J3M5W4_ORYBR</name>
<dbReference type="Gramene" id="OB05G19880.1">
    <property type="protein sequence ID" value="OB05G19880.1"/>
    <property type="gene ID" value="OB05G19880"/>
</dbReference>
<dbReference type="Proteomes" id="UP000006038">
    <property type="component" value="Chromosome 5"/>
</dbReference>
<reference evidence="1" key="2">
    <citation type="submission" date="2013-04" db="UniProtKB">
        <authorList>
            <consortium name="EnsemblPlants"/>
        </authorList>
    </citation>
    <scope>IDENTIFICATION</scope>
</reference>
<reference evidence="1" key="1">
    <citation type="journal article" date="2013" name="Nat. Commun.">
        <title>Whole-genome sequencing of Oryza brachyantha reveals mechanisms underlying Oryza genome evolution.</title>
        <authorList>
            <person name="Chen J."/>
            <person name="Huang Q."/>
            <person name="Gao D."/>
            <person name="Wang J."/>
            <person name="Lang Y."/>
            <person name="Liu T."/>
            <person name="Li B."/>
            <person name="Bai Z."/>
            <person name="Luis Goicoechea J."/>
            <person name="Liang C."/>
            <person name="Chen C."/>
            <person name="Zhang W."/>
            <person name="Sun S."/>
            <person name="Liao Y."/>
            <person name="Zhang X."/>
            <person name="Yang L."/>
            <person name="Song C."/>
            <person name="Wang M."/>
            <person name="Shi J."/>
            <person name="Liu G."/>
            <person name="Liu J."/>
            <person name="Zhou H."/>
            <person name="Zhou W."/>
            <person name="Yu Q."/>
            <person name="An N."/>
            <person name="Chen Y."/>
            <person name="Cai Q."/>
            <person name="Wang B."/>
            <person name="Liu B."/>
            <person name="Min J."/>
            <person name="Huang Y."/>
            <person name="Wu H."/>
            <person name="Li Z."/>
            <person name="Zhang Y."/>
            <person name="Yin Y."/>
            <person name="Song W."/>
            <person name="Jiang J."/>
            <person name="Jackson S.A."/>
            <person name="Wing R.A."/>
            <person name="Wang J."/>
            <person name="Chen M."/>
        </authorList>
    </citation>
    <scope>NUCLEOTIDE SEQUENCE [LARGE SCALE GENOMIC DNA]</scope>
    <source>
        <strain evidence="1">cv. IRGC 101232</strain>
    </source>
</reference>